<accession>A0A5A7QPI8</accession>
<reference evidence="2" key="1">
    <citation type="journal article" date="2019" name="Curr. Biol.">
        <title>Genome Sequence of Striga asiatica Provides Insight into the Evolution of Plant Parasitism.</title>
        <authorList>
            <person name="Yoshida S."/>
            <person name="Kim S."/>
            <person name="Wafula E.K."/>
            <person name="Tanskanen J."/>
            <person name="Kim Y.M."/>
            <person name="Honaas L."/>
            <person name="Yang Z."/>
            <person name="Spallek T."/>
            <person name="Conn C.E."/>
            <person name="Ichihashi Y."/>
            <person name="Cheong K."/>
            <person name="Cui S."/>
            <person name="Der J.P."/>
            <person name="Gundlach H."/>
            <person name="Jiao Y."/>
            <person name="Hori C."/>
            <person name="Ishida J.K."/>
            <person name="Kasahara H."/>
            <person name="Kiba T."/>
            <person name="Kim M.S."/>
            <person name="Koo N."/>
            <person name="Laohavisit A."/>
            <person name="Lee Y.H."/>
            <person name="Lumba S."/>
            <person name="McCourt P."/>
            <person name="Mortimer J.C."/>
            <person name="Mutuku J.M."/>
            <person name="Nomura T."/>
            <person name="Sasaki-Sekimoto Y."/>
            <person name="Seto Y."/>
            <person name="Wang Y."/>
            <person name="Wakatake T."/>
            <person name="Sakakibara H."/>
            <person name="Demura T."/>
            <person name="Yamaguchi S."/>
            <person name="Yoneyama K."/>
            <person name="Manabe R.I."/>
            <person name="Nelson D.C."/>
            <person name="Schulman A.H."/>
            <person name="Timko M.P."/>
            <person name="dePamphilis C.W."/>
            <person name="Choi D."/>
            <person name="Shirasu K."/>
        </authorList>
    </citation>
    <scope>NUCLEOTIDE SEQUENCE [LARGE SCALE GENOMIC DNA]</scope>
    <source>
        <strain evidence="2">cv. UVA1</strain>
    </source>
</reference>
<keyword evidence="2" id="KW-1185">Reference proteome</keyword>
<dbReference type="GO" id="GO:0034220">
    <property type="term" value="P:monoatomic ion transmembrane transport"/>
    <property type="evidence" value="ECO:0007669"/>
    <property type="project" value="UniProtKB-KW"/>
</dbReference>
<keyword evidence="1" id="KW-0406">Ion transport</keyword>
<comment type="caution">
    <text evidence="1">The sequence shown here is derived from an EMBL/GenBank/DDBJ whole genome shotgun (WGS) entry which is preliminary data.</text>
</comment>
<protein>
    <submittedName>
        <fullName evidence="1">Ca2+ activated outward rectifying K+ channel 3</fullName>
    </submittedName>
</protein>
<evidence type="ECO:0000313" key="1">
    <source>
        <dbReference type="EMBL" id="GER46876.1"/>
    </source>
</evidence>
<organism evidence="1 2">
    <name type="scientific">Striga asiatica</name>
    <name type="common">Asiatic witchweed</name>
    <name type="synonym">Buchnera asiatica</name>
    <dbReference type="NCBI Taxonomy" id="4170"/>
    <lineage>
        <taxon>Eukaryota</taxon>
        <taxon>Viridiplantae</taxon>
        <taxon>Streptophyta</taxon>
        <taxon>Embryophyta</taxon>
        <taxon>Tracheophyta</taxon>
        <taxon>Spermatophyta</taxon>
        <taxon>Magnoliopsida</taxon>
        <taxon>eudicotyledons</taxon>
        <taxon>Gunneridae</taxon>
        <taxon>Pentapetalae</taxon>
        <taxon>asterids</taxon>
        <taxon>lamiids</taxon>
        <taxon>Lamiales</taxon>
        <taxon>Orobanchaceae</taxon>
        <taxon>Buchnereae</taxon>
        <taxon>Striga</taxon>
    </lineage>
</organism>
<dbReference type="Proteomes" id="UP000325081">
    <property type="component" value="Unassembled WGS sequence"/>
</dbReference>
<dbReference type="EMBL" id="BKCP01007671">
    <property type="protein sequence ID" value="GER46876.1"/>
    <property type="molecule type" value="Genomic_DNA"/>
</dbReference>
<proteinExistence type="predicted"/>
<keyword evidence="1" id="KW-0407">Ion channel</keyword>
<dbReference type="AlphaFoldDB" id="A0A5A7QPI8"/>
<sequence>MEINVQSLAAICPPGRPRRPHLTPATVPWPQGRHMEPAGVPQRHSRQNLRHRIFRRHEEPRSVCTTVVGPYWAGLDPMRAYEMGPLSALALLLVRVLVASQCLRVGEFPVAMLALEPFAFRVVNVVVLDFSKSRVFLAVVCDRKTEELNHRFCALNSN</sequence>
<gene>
    <name evidence="1" type="ORF">STAS_23949</name>
</gene>
<keyword evidence="1" id="KW-0813">Transport</keyword>
<name>A0A5A7QPI8_STRAF</name>
<evidence type="ECO:0000313" key="2">
    <source>
        <dbReference type="Proteomes" id="UP000325081"/>
    </source>
</evidence>